<evidence type="ECO:0000313" key="4">
    <source>
        <dbReference type="EMBL" id="ABN70264.1"/>
    </source>
</evidence>
<keyword evidence="5" id="KW-1185">Reference proteome</keyword>
<name>A3DNQ4_STAMF</name>
<feature type="domain" description="Class II aldolase/adducin N-terminal" evidence="3">
    <location>
        <begin position="5"/>
        <end position="183"/>
    </location>
</feature>
<dbReference type="InterPro" id="IPR001303">
    <property type="entry name" value="Aldolase_II/adducin_N"/>
</dbReference>
<evidence type="ECO:0000256" key="1">
    <source>
        <dbReference type="ARBA" id="ARBA00022723"/>
    </source>
</evidence>
<evidence type="ECO:0000313" key="5">
    <source>
        <dbReference type="Proteomes" id="UP000000254"/>
    </source>
</evidence>
<dbReference type="Gene3D" id="3.40.225.10">
    <property type="entry name" value="Class II aldolase/adducin N-terminal domain"/>
    <property type="match status" value="1"/>
</dbReference>
<dbReference type="HOGENOM" id="CLU_006033_3_4_2"/>
<dbReference type="eggNOG" id="arCOG04226">
    <property type="taxonomic scope" value="Archaea"/>
</dbReference>
<dbReference type="PANTHER" id="PTHR22789">
    <property type="entry name" value="FUCULOSE PHOSPHATE ALDOLASE"/>
    <property type="match status" value="1"/>
</dbReference>
<organism evidence="4 5">
    <name type="scientific">Staphylothermus marinus (strain ATCC 43588 / DSM 3639 / JCM 9404 / F1)</name>
    <dbReference type="NCBI Taxonomy" id="399550"/>
    <lineage>
        <taxon>Archaea</taxon>
        <taxon>Thermoproteota</taxon>
        <taxon>Thermoprotei</taxon>
        <taxon>Desulfurococcales</taxon>
        <taxon>Desulfurococcaceae</taxon>
        <taxon>Staphylothermus</taxon>
    </lineage>
</organism>
<gene>
    <name evidence="4" type="ordered locus">Smar_1169</name>
</gene>
<evidence type="ECO:0000259" key="3">
    <source>
        <dbReference type="SMART" id="SM01007"/>
    </source>
</evidence>
<dbReference type="Proteomes" id="UP000000254">
    <property type="component" value="Chromosome"/>
</dbReference>
<dbReference type="KEGG" id="smr:Smar_1169"/>
<dbReference type="InterPro" id="IPR036409">
    <property type="entry name" value="Aldolase_II/adducin_N_sf"/>
</dbReference>
<dbReference type="Pfam" id="PF00596">
    <property type="entry name" value="Aldolase_II"/>
    <property type="match status" value="1"/>
</dbReference>
<dbReference type="UniPathway" id="UPA00071"/>
<accession>A3DNQ4</accession>
<dbReference type="GeneID" id="4907228"/>
<reference evidence="4 5" key="2">
    <citation type="journal article" date="2009" name="Stand. Genomic Sci.">
        <title>Complete genome sequence of Staphylothermus marinus Stetter and Fiala 1986 type strain F1.</title>
        <authorList>
            <person name="Anderson I.J."/>
            <person name="Sun H."/>
            <person name="Lapidus A."/>
            <person name="Copeland A."/>
            <person name="Glavina Del Rio T."/>
            <person name="Tice H."/>
            <person name="Dalin E."/>
            <person name="Lucas S."/>
            <person name="Barry K."/>
            <person name="Land M."/>
            <person name="Richardson P."/>
            <person name="Huber H."/>
            <person name="Kyrpides N.C."/>
        </authorList>
    </citation>
    <scope>NUCLEOTIDE SEQUENCE [LARGE SCALE GENOMIC DNA]</scope>
    <source>
        <strain evidence="5">ATCC 43588 / DSM 3639 / JCM 9404 / F1</strain>
    </source>
</reference>
<dbReference type="EMBL" id="CP000575">
    <property type="protein sequence ID" value="ABN70264.1"/>
    <property type="molecule type" value="Genomic_DNA"/>
</dbReference>
<evidence type="ECO:0000256" key="2">
    <source>
        <dbReference type="ARBA" id="ARBA00023239"/>
    </source>
</evidence>
<dbReference type="GO" id="GO:0046872">
    <property type="term" value="F:metal ion binding"/>
    <property type="evidence" value="ECO:0007669"/>
    <property type="project" value="UniProtKB-KW"/>
</dbReference>
<dbReference type="GO" id="GO:0019323">
    <property type="term" value="P:pentose catabolic process"/>
    <property type="evidence" value="ECO:0007669"/>
    <property type="project" value="TreeGrafter"/>
</dbReference>
<dbReference type="GO" id="GO:0005829">
    <property type="term" value="C:cytosol"/>
    <property type="evidence" value="ECO:0007669"/>
    <property type="project" value="TreeGrafter"/>
</dbReference>
<dbReference type="SUPFAM" id="SSF53639">
    <property type="entry name" value="AraD/HMP-PK domain-like"/>
    <property type="match status" value="1"/>
</dbReference>
<protein>
    <submittedName>
        <fullName evidence="4">Class II aldolase/adducin family protein</fullName>
    </submittedName>
</protein>
<proteinExistence type="predicted"/>
<dbReference type="STRING" id="399550.Smar_1169"/>
<dbReference type="AlphaFoldDB" id="A3DNQ4"/>
<dbReference type="SMART" id="SM01007">
    <property type="entry name" value="Aldolase_II"/>
    <property type="match status" value="1"/>
</dbReference>
<dbReference type="GO" id="GO:0016832">
    <property type="term" value="F:aldehyde-lyase activity"/>
    <property type="evidence" value="ECO:0007669"/>
    <property type="project" value="TreeGrafter"/>
</dbReference>
<keyword evidence="1" id="KW-0479">Metal-binding</keyword>
<dbReference type="InterPro" id="IPR050197">
    <property type="entry name" value="Aldolase_class_II_sugar_metab"/>
</dbReference>
<sequence length="200" mass="22120">MNEAEMLVHSMKLLVSLGYTNPKGGNGSIRVDDHHILITPSSIPKHLLRTDDLVLYNIVNNSYTGKYKPSIEVNAHVKTYRVRNDIHAILHAHLPLATSLTDIGLENWWLAGTVEAEYSLEKVYVSEYAPPGSIELAEKIAEGFRSGAKIVIIPKHGVFAGGKDVADALDAIIALESTAKYVYVKLVVEELRNIKNKLIH</sequence>
<keyword evidence="2" id="KW-0456">Lyase</keyword>
<reference evidence="5" key="1">
    <citation type="journal article" date="2009" name="BMC Genomics">
        <title>The complete genome sequence of Staphylothermus marinus reveals differences in sulfur metabolism among heterotrophic Crenarchaeota.</title>
        <authorList>
            <person name="Anderson I.J."/>
            <person name="Dharmarajan L."/>
            <person name="Rodriguez J."/>
            <person name="Hooper S."/>
            <person name="Porat I."/>
            <person name="Ulrich L.E."/>
            <person name="Elkins J.G."/>
            <person name="Mavromatis K."/>
            <person name="Sun H."/>
            <person name="Land M."/>
            <person name="Lapidus A."/>
            <person name="Lucas S."/>
            <person name="Barry K."/>
            <person name="Huber H."/>
            <person name="Zhulin I.B."/>
            <person name="Whitman W.B."/>
            <person name="Mukhopadhyay B."/>
            <person name="Woese C."/>
            <person name="Bristow J."/>
            <person name="Kyrpides N."/>
        </authorList>
    </citation>
    <scope>NUCLEOTIDE SEQUENCE [LARGE SCALE GENOMIC DNA]</scope>
    <source>
        <strain evidence="5">ATCC 43588 / DSM 3639 / JCM 9404 / F1</strain>
    </source>
</reference>
<dbReference type="PANTHER" id="PTHR22789:SF0">
    <property type="entry name" value="3-OXO-TETRONATE 4-PHOSPHATE DECARBOXYLASE-RELATED"/>
    <property type="match status" value="1"/>
</dbReference>
<dbReference type="RefSeq" id="WP_011839455.1">
    <property type="nucleotide sequence ID" value="NC_009033.1"/>
</dbReference>